<dbReference type="GeneID" id="64605328"/>
<feature type="transmembrane region" description="Helical" evidence="1">
    <location>
        <begin position="190"/>
        <end position="212"/>
    </location>
</feature>
<keyword evidence="1" id="KW-1133">Transmembrane helix</keyword>
<feature type="domain" description="DUF6533" evidence="2">
    <location>
        <begin position="49"/>
        <end position="85"/>
    </location>
</feature>
<dbReference type="Proteomes" id="UP000719766">
    <property type="component" value="Unassembled WGS sequence"/>
</dbReference>
<organism evidence="3 4">
    <name type="scientific">Suillus plorans</name>
    <dbReference type="NCBI Taxonomy" id="116603"/>
    <lineage>
        <taxon>Eukaryota</taxon>
        <taxon>Fungi</taxon>
        <taxon>Dikarya</taxon>
        <taxon>Basidiomycota</taxon>
        <taxon>Agaricomycotina</taxon>
        <taxon>Agaricomycetes</taxon>
        <taxon>Agaricomycetidae</taxon>
        <taxon>Boletales</taxon>
        <taxon>Suillineae</taxon>
        <taxon>Suillaceae</taxon>
        <taxon>Suillus</taxon>
    </lineage>
</organism>
<dbReference type="RefSeq" id="XP_041156813.1">
    <property type="nucleotide sequence ID" value="XM_041311564.1"/>
</dbReference>
<gene>
    <name evidence="3" type="ORF">HD556DRAFT_767478</name>
</gene>
<feature type="transmembrane region" description="Helical" evidence="1">
    <location>
        <begin position="295"/>
        <end position="318"/>
    </location>
</feature>
<feature type="transmembrane region" description="Helical" evidence="1">
    <location>
        <begin position="224"/>
        <end position="247"/>
    </location>
</feature>
<feature type="transmembrane region" description="Helical" evidence="1">
    <location>
        <begin position="111"/>
        <end position="130"/>
    </location>
</feature>
<keyword evidence="4" id="KW-1185">Reference proteome</keyword>
<evidence type="ECO:0000256" key="1">
    <source>
        <dbReference type="SAM" id="Phobius"/>
    </source>
</evidence>
<evidence type="ECO:0000313" key="4">
    <source>
        <dbReference type="Proteomes" id="UP000719766"/>
    </source>
</evidence>
<dbReference type="Pfam" id="PF20151">
    <property type="entry name" value="DUF6533"/>
    <property type="match status" value="1"/>
</dbReference>
<keyword evidence="1" id="KW-0812">Transmembrane</keyword>
<feature type="transmembrane region" description="Helical" evidence="1">
    <location>
        <begin position="142"/>
        <end position="162"/>
    </location>
</feature>
<accession>A0A9P7DDI4</accession>
<comment type="caution">
    <text evidence="3">The sequence shown here is derived from an EMBL/GenBank/DDBJ whole genome shotgun (WGS) entry which is preliminary data.</text>
</comment>
<dbReference type="AlphaFoldDB" id="A0A9P7DDI4"/>
<dbReference type="EMBL" id="JABBWE010000056">
    <property type="protein sequence ID" value="KAG1789783.1"/>
    <property type="molecule type" value="Genomic_DNA"/>
</dbReference>
<protein>
    <recommendedName>
        <fullName evidence="2">DUF6533 domain-containing protein</fullName>
    </recommendedName>
</protein>
<name>A0A9P7DDI4_9AGAM</name>
<reference evidence="3" key="1">
    <citation type="journal article" date="2020" name="New Phytol.">
        <title>Comparative genomics reveals dynamic genome evolution in host specialist ectomycorrhizal fungi.</title>
        <authorList>
            <person name="Lofgren L.A."/>
            <person name="Nguyen N.H."/>
            <person name="Vilgalys R."/>
            <person name="Ruytinx J."/>
            <person name="Liao H.L."/>
            <person name="Branco S."/>
            <person name="Kuo A."/>
            <person name="LaButti K."/>
            <person name="Lipzen A."/>
            <person name="Andreopoulos W."/>
            <person name="Pangilinan J."/>
            <person name="Riley R."/>
            <person name="Hundley H."/>
            <person name="Na H."/>
            <person name="Barry K."/>
            <person name="Grigoriev I.V."/>
            <person name="Stajich J.E."/>
            <person name="Kennedy P.G."/>
        </authorList>
    </citation>
    <scope>NUCLEOTIDE SEQUENCE</scope>
    <source>
        <strain evidence="3">S12</strain>
    </source>
</reference>
<sequence>MLLYHGAVAEGAAPCSILEPPSDTLLNMDSQTFIHLSTIIQSQNYFFVASWVYDCFLTLDQEVSLIHWLRWSKGSILYITTRYMPALMLSVHLCMNYLPNEKIVTCKTLQSMWYCAAALCIAGAEGIFILRTYALWGQKKFILGLMLSTLLCLTILNVVIALEVWKQSKPYLSDIGGGCYSLSHNTKAAYNWSLLAAFELEIMVLTMIRVYWTYRERRSLLLNILLQHNIFYFGTGLTLSVLNLLAIEWLPFNSSNIFATPFATPLSPELHHTLNSHILNFRRVRIRMHDDSIELVHFIFIQTFFCCVATNPSCCWAIRTK</sequence>
<dbReference type="InterPro" id="IPR045340">
    <property type="entry name" value="DUF6533"/>
</dbReference>
<keyword evidence="1" id="KW-0472">Membrane</keyword>
<evidence type="ECO:0000259" key="2">
    <source>
        <dbReference type="Pfam" id="PF20151"/>
    </source>
</evidence>
<evidence type="ECO:0000313" key="3">
    <source>
        <dbReference type="EMBL" id="KAG1789783.1"/>
    </source>
</evidence>
<proteinExistence type="predicted"/>